<dbReference type="Proteomes" id="UP000542674">
    <property type="component" value="Unassembled WGS sequence"/>
</dbReference>
<accession>A0A7W7T9S1</accession>
<dbReference type="EMBL" id="JACHJS010000001">
    <property type="protein sequence ID" value="MBB4969178.1"/>
    <property type="molecule type" value="Genomic_DNA"/>
</dbReference>
<name>A0A7W7T9S1_9PSEU</name>
<dbReference type="AlphaFoldDB" id="A0A7W7T9S1"/>
<evidence type="ECO:0000313" key="3">
    <source>
        <dbReference type="EMBL" id="MBB4969178.1"/>
    </source>
</evidence>
<dbReference type="RefSeq" id="WP_184674875.1">
    <property type="nucleotide sequence ID" value="NZ_BAABAI010000021.1"/>
</dbReference>
<keyword evidence="1" id="KW-0479">Metal-binding</keyword>
<dbReference type="InterPro" id="IPR007527">
    <property type="entry name" value="Znf_SWIM"/>
</dbReference>
<dbReference type="PROSITE" id="PS50966">
    <property type="entry name" value="ZF_SWIM"/>
    <property type="match status" value="1"/>
</dbReference>
<gene>
    <name evidence="3" type="ORF">F4559_006537</name>
</gene>
<organism evidence="3 4">
    <name type="scientific">Saccharothrix violaceirubra</name>
    <dbReference type="NCBI Taxonomy" id="413306"/>
    <lineage>
        <taxon>Bacteria</taxon>
        <taxon>Bacillati</taxon>
        <taxon>Actinomycetota</taxon>
        <taxon>Actinomycetes</taxon>
        <taxon>Pseudonocardiales</taxon>
        <taxon>Pseudonocardiaceae</taxon>
        <taxon>Saccharothrix</taxon>
    </lineage>
</organism>
<dbReference type="Pfam" id="PF04434">
    <property type="entry name" value="SWIM"/>
    <property type="match status" value="1"/>
</dbReference>
<keyword evidence="4" id="KW-1185">Reference proteome</keyword>
<evidence type="ECO:0000256" key="1">
    <source>
        <dbReference type="PROSITE-ProRule" id="PRU00325"/>
    </source>
</evidence>
<evidence type="ECO:0000313" key="4">
    <source>
        <dbReference type="Proteomes" id="UP000542674"/>
    </source>
</evidence>
<evidence type="ECO:0000259" key="2">
    <source>
        <dbReference type="PROSITE" id="PS50966"/>
    </source>
</evidence>
<feature type="domain" description="SWIM-type" evidence="2">
    <location>
        <begin position="50"/>
        <end position="83"/>
    </location>
</feature>
<comment type="caution">
    <text evidence="3">The sequence shown here is derived from an EMBL/GenBank/DDBJ whole genome shotgun (WGS) entry which is preliminary data.</text>
</comment>
<protein>
    <recommendedName>
        <fullName evidence="2">SWIM-type domain-containing protein</fullName>
    </recommendedName>
</protein>
<dbReference type="GO" id="GO:0008270">
    <property type="term" value="F:zinc ion binding"/>
    <property type="evidence" value="ECO:0007669"/>
    <property type="project" value="UniProtKB-KW"/>
</dbReference>
<reference evidence="3 4" key="1">
    <citation type="submission" date="2020-08" db="EMBL/GenBank/DDBJ databases">
        <title>Sequencing the genomes of 1000 actinobacteria strains.</title>
        <authorList>
            <person name="Klenk H.-P."/>
        </authorList>
    </citation>
    <scope>NUCLEOTIDE SEQUENCE [LARGE SCALE GENOMIC DNA]</scope>
    <source>
        <strain evidence="3 4">DSM 45084</strain>
    </source>
</reference>
<proteinExistence type="predicted"/>
<keyword evidence="1" id="KW-0863">Zinc-finger</keyword>
<keyword evidence="1" id="KW-0862">Zinc</keyword>
<sequence>MDAQAVLGLAPDGKVAGAATKLAGSSGWHGLGRSDLALWGLCKGSGAKPYAVCVDLGDRATKCSCPSRKFPCKHALALQLRDLGTPLEEGEPPDWAREWLDRRKAAAPVDDSPEAVERRARAKERTAAKREASVRVGVAGLTDWLADVAGAGIAALPGREAAWWQGVTARMVDAKAQGLAAAVENVRAAVAAGGSRWAHDAADRLGGLHLLTRLAGTDSAVVRRRLGYSVTEEEVRAAPGMTDRWISLLRRETDEGRFRTLRQWAWGREHGWVLAERHARGDARPVPVLPHGVELHAVLHRYPGSSRVALGEVITEQPLGPVPASASWVEALAGLEPALLADPWERVHPVSCAGVRLSADATHAVDAEGRALRIHAGLALDQVVAITGGTPFDLWALWDGETLRPGAVALAGDAPEVLA</sequence>